<comment type="caution">
    <text evidence="5">The sequence shown here is derived from an EMBL/GenBank/DDBJ whole genome shotgun (WGS) entry which is preliminary data.</text>
</comment>
<evidence type="ECO:0000256" key="2">
    <source>
        <dbReference type="ARBA" id="ARBA00022803"/>
    </source>
</evidence>
<evidence type="ECO:0000313" key="5">
    <source>
        <dbReference type="EMBL" id="GGG62954.1"/>
    </source>
</evidence>
<evidence type="ECO:0000256" key="3">
    <source>
        <dbReference type="PROSITE-ProRule" id="PRU00339"/>
    </source>
</evidence>
<evidence type="ECO:0000256" key="4">
    <source>
        <dbReference type="SAM" id="SignalP"/>
    </source>
</evidence>
<feature type="signal peptide" evidence="4">
    <location>
        <begin position="1"/>
        <end position="20"/>
    </location>
</feature>
<dbReference type="PANTHER" id="PTHR44858">
    <property type="entry name" value="TETRATRICOPEPTIDE REPEAT PROTEIN 6"/>
    <property type="match status" value="1"/>
</dbReference>
<dbReference type="InterPro" id="IPR050498">
    <property type="entry name" value="Ycf3"/>
</dbReference>
<dbReference type="Pfam" id="PF13181">
    <property type="entry name" value="TPR_8"/>
    <property type="match status" value="1"/>
</dbReference>
<reference evidence="5" key="1">
    <citation type="journal article" date="2014" name="Int. J. Syst. Evol. Microbiol.">
        <title>Complete genome sequence of Corynebacterium casei LMG S-19264T (=DSM 44701T), isolated from a smear-ripened cheese.</title>
        <authorList>
            <consortium name="US DOE Joint Genome Institute (JGI-PGF)"/>
            <person name="Walter F."/>
            <person name="Albersmeier A."/>
            <person name="Kalinowski J."/>
            <person name="Ruckert C."/>
        </authorList>
    </citation>
    <scope>NUCLEOTIDE SEQUENCE</scope>
    <source>
        <strain evidence="5">CGMCC 1.12997</strain>
    </source>
</reference>
<keyword evidence="6" id="KW-1185">Reference proteome</keyword>
<keyword evidence="2 3" id="KW-0802">TPR repeat</keyword>
<dbReference type="Pfam" id="PF13432">
    <property type="entry name" value="TPR_16"/>
    <property type="match status" value="2"/>
</dbReference>
<evidence type="ECO:0000256" key="1">
    <source>
        <dbReference type="ARBA" id="ARBA00022737"/>
    </source>
</evidence>
<evidence type="ECO:0000313" key="6">
    <source>
        <dbReference type="Proteomes" id="UP000647241"/>
    </source>
</evidence>
<sequence>MKFNLSFASILLLFAFKALSAQQPLAQSADDPLTQARAFLQAGDLAKANTTLTSYLTEHINSAEAHFLLGYTLFLQQKPAQSLEQYTTGARSQRPSPTDLKIVSFDYVLLGDYTDADKWLSMVVAETPQDGHAWYLLGRAKYNENRFADAIDSFTHALRLNPHDVKSENNLGLSYEGLNRIEDARKAYTMAIQWQQDAPAKSGQPYLNLGVLLTEQGHPEQALPYLQEAVTLEPANPKAHEQLGRAYQTLNMLPQAEKELQEAVKLAPNVSALHFRLGQIYQHLGSKQEAQNEFAICAKLNSTHSSIDTPNPAQPDHVPAQ</sequence>
<dbReference type="EMBL" id="BMGT01000001">
    <property type="protein sequence ID" value="GGG62954.1"/>
    <property type="molecule type" value="Genomic_DNA"/>
</dbReference>
<feature type="chain" id="PRO_5037456978" description="Tetratricopeptide repeat protein" evidence="4">
    <location>
        <begin position="21"/>
        <end position="321"/>
    </location>
</feature>
<dbReference type="Pfam" id="PF14559">
    <property type="entry name" value="TPR_19"/>
    <property type="match status" value="1"/>
</dbReference>
<feature type="repeat" description="TPR" evidence="3">
    <location>
        <begin position="237"/>
        <end position="270"/>
    </location>
</feature>
<keyword evidence="1" id="KW-0677">Repeat</keyword>
<keyword evidence="4" id="KW-0732">Signal</keyword>
<dbReference type="SUPFAM" id="SSF48452">
    <property type="entry name" value="TPR-like"/>
    <property type="match status" value="1"/>
</dbReference>
<proteinExistence type="predicted"/>
<dbReference type="InterPro" id="IPR011990">
    <property type="entry name" value="TPR-like_helical_dom_sf"/>
</dbReference>
<organism evidence="5 6">
    <name type="scientific">Edaphobacter dinghuensis</name>
    <dbReference type="NCBI Taxonomy" id="1560005"/>
    <lineage>
        <taxon>Bacteria</taxon>
        <taxon>Pseudomonadati</taxon>
        <taxon>Acidobacteriota</taxon>
        <taxon>Terriglobia</taxon>
        <taxon>Terriglobales</taxon>
        <taxon>Acidobacteriaceae</taxon>
        <taxon>Edaphobacter</taxon>
    </lineage>
</organism>
<dbReference type="Proteomes" id="UP000647241">
    <property type="component" value="Unassembled WGS sequence"/>
</dbReference>
<dbReference type="InterPro" id="IPR019734">
    <property type="entry name" value="TPR_rpt"/>
</dbReference>
<gene>
    <name evidence="5" type="ORF">GCM10011585_00490</name>
</gene>
<dbReference type="RefSeq" id="WP_188552182.1">
    <property type="nucleotide sequence ID" value="NZ_BMGT01000001.1"/>
</dbReference>
<dbReference type="PANTHER" id="PTHR44858:SF1">
    <property type="entry name" value="UDP-N-ACETYLGLUCOSAMINE--PEPTIDE N-ACETYLGLUCOSAMINYLTRANSFERASE SPINDLY-RELATED"/>
    <property type="match status" value="1"/>
</dbReference>
<dbReference type="Gene3D" id="1.25.40.10">
    <property type="entry name" value="Tetratricopeptide repeat domain"/>
    <property type="match status" value="3"/>
</dbReference>
<feature type="repeat" description="TPR" evidence="3">
    <location>
        <begin position="203"/>
        <end position="236"/>
    </location>
</feature>
<dbReference type="AlphaFoldDB" id="A0A917LX23"/>
<dbReference type="PROSITE" id="PS50005">
    <property type="entry name" value="TPR"/>
    <property type="match status" value="3"/>
</dbReference>
<protein>
    <recommendedName>
        <fullName evidence="7">Tetratricopeptide repeat protein</fullName>
    </recommendedName>
</protein>
<name>A0A917LX23_9BACT</name>
<reference evidence="5" key="2">
    <citation type="submission" date="2020-09" db="EMBL/GenBank/DDBJ databases">
        <authorList>
            <person name="Sun Q."/>
            <person name="Zhou Y."/>
        </authorList>
    </citation>
    <scope>NUCLEOTIDE SEQUENCE</scope>
    <source>
        <strain evidence="5">CGMCC 1.12997</strain>
    </source>
</reference>
<evidence type="ECO:0008006" key="7">
    <source>
        <dbReference type="Google" id="ProtNLM"/>
    </source>
</evidence>
<dbReference type="SMART" id="SM00028">
    <property type="entry name" value="TPR"/>
    <property type="match status" value="6"/>
</dbReference>
<feature type="repeat" description="TPR" evidence="3">
    <location>
        <begin position="131"/>
        <end position="164"/>
    </location>
</feature>
<accession>A0A917LX23</accession>